<dbReference type="AlphaFoldDB" id="A0AAD7ZT60"/>
<dbReference type="Proteomes" id="UP001233999">
    <property type="component" value="Unassembled WGS sequence"/>
</dbReference>
<accession>A0AAD7ZT60</accession>
<dbReference type="GO" id="GO:0031012">
    <property type="term" value="C:extracellular matrix"/>
    <property type="evidence" value="ECO:0007669"/>
    <property type="project" value="TreeGrafter"/>
</dbReference>
<evidence type="ECO:0000313" key="1">
    <source>
        <dbReference type="EMBL" id="KAJ9586389.1"/>
    </source>
</evidence>
<comment type="caution">
    <text evidence="1">The sequence shown here is derived from an EMBL/GenBank/DDBJ whole genome shotgun (WGS) entry which is preliminary data.</text>
</comment>
<reference evidence="1" key="2">
    <citation type="submission" date="2023-05" db="EMBL/GenBank/DDBJ databases">
        <authorList>
            <person name="Fouks B."/>
        </authorList>
    </citation>
    <scope>NUCLEOTIDE SEQUENCE</scope>
    <source>
        <strain evidence="1">Stay&amp;Tobe</strain>
        <tissue evidence="1">Testes</tissue>
    </source>
</reference>
<keyword evidence="2" id="KW-1185">Reference proteome</keyword>
<reference evidence="1" key="1">
    <citation type="journal article" date="2023" name="IScience">
        <title>Live-bearing cockroach genome reveals convergent evolutionary mechanisms linked to viviparity in insects and beyond.</title>
        <authorList>
            <person name="Fouks B."/>
            <person name="Harrison M.C."/>
            <person name="Mikhailova A.A."/>
            <person name="Marchal E."/>
            <person name="English S."/>
            <person name="Carruthers M."/>
            <person name="Jennings E.C."/>
            <person name="Chiamaka E.L."/>
            <person name="Frigard R.A."/>
            <person name="Pippel M."/>
            <person name="Attardo G.M."/>
            <person name="Benoit J.B."/>
            <person name="Bornberg-Bauer E."/>
            <person name="Tobe S.S."/>
        </authorList>
    </citation>
    <scope>NUCLEOTIDE SEQUENCE</scope>
    <source>
        <strain evidence="1">Stay&amp;Tobe</strain>
    </source>
</reference>
<evidence type="ECO:0000313" key="2">
    <source>
        <dbReference type="Proteomes" id="UP001233999"/>
    </source>
</evidence>
<feature type="non-terminal residue" evidence="1">
    <location>
        <position position="1"/>
    </location>
</feature>
<dbReference type="PANTHER" id="PTHR46145">
    <property type="entry name" value="HEPARANASE"/>
    <property type="match status" value="1"/>
</dbReference>
<protein>
    <submittedName>
        <fullName evidence="1">Uncharacterized protein</fullName>
    </submittedName>
</protein>
<sequence>LQFMKLNEFVQETHLDLIVTLNIRNKRGRKWRPKNSLELINFTNKMGYNISWQLGY</sequence>
<dbReference type="EMBL" id="JASPKZ010007167">
    <property type="protein sequence ID" value="KAJ9586389.1"/>
    <property type="molecule type" value="Genomic_DNA"/>
</dbReference>
<organism evidence="1 2">
    <name type="scientific">Diploptera punctata</name>
    <name type="common">Pacific beetle cockroach</name>
    <dbReference type="NCBI Taxonomy" id="6984"/>
    <lineage>
        <taxon>Eukaryota</taxon>
        <taxon>Metazoa</taxon>
        <taxon>Ecdysozoa</taxon>
        <taxon>Arthropoda</taxon>
        <taxon>Hexapoda</taxon>
        <taxon>Insecta</taxon>
        <taxon>Pterygota</taxon>
        <taxon>Neoptera</taxon>
        <taxon>Polyneoptera</taxon>
        <taxon>Dictyoptera</taxon>
        <taxon>Blattodea</taxon>
        <taxon>Blaberoidea</taxon>
        <taxon>Blaberidae</taxon>
        <taxon>Diplopterinae</taxon>
        <taxon>Diploptera</taxon>
    </lineage>
</organism>
<proteinExistence type="predicted"/>
<feature type="non-terminal residue" evidence="1">
    <location>
        <position position="56"/>
    </location>
</feature>
<dbReference type="GO" id="GO:0005615">
    <property type="term" value="C:extracellular space"/>
    <property type="evidence" value="ECO:0007669"/>
    <property type="project" value="TreeGrafter"/>
</dbReference>
<dbReference type="PANTHER" id="PTHR46145:SF4">
    <property type="entry name" value="HEPARANASE"/>
    <property type="match status" value="1"/>
</dbReference>
<name>A0AAD7ZT60_DIPPU</name>
<gene>
    <name evidence="1" type="ORF">L9F63_019970</name>
</gene>